<evidence type="ECO:0000313" key="4">
    <source>
        <dbReference type="Proteomes" id="UP001286313"/>
    </source>
</evidence>
<feature type="region of interest" description="Disordered" evidence="1">
    <location>
        <begin position="19"/>
        <end position="66"/>
    </location>
</feature>
<accession>A0AAE1END5</accession>
<evidence type="ECO:0000256" key="2">
    <source>
        <dbReference type="SAM" id="Phobius"/>
    </source>
</evidence>
<feature type="transmembrane region" description="Helical" evidence="2">
    <location>
        <begin position="78"/>
        <end position="101"/>
    </location>
</feature>
<feature type="compositionally biased region" description="Polar residues" evidence="1">
    <location>
        <begin position="37"/>
        <end position="46"/>
    </location>
</feature>
<protein>
    <submittedName>
        <fullName evidence="3">Uncharacterized protein</fullName>
    </submittedName>
</protein>
<name>A0AAE1END5_PETCI</name>
<reference evidence="3" key="1">
    <citation type="submission" date="2023-10" db="EMBL/GenBank/DDBJ databases">
        <title>Genome assemblies of two species of porcelain crab, Petrolisthes cinctipes and Petrolisthes manimaculis (Anomura: Porcellanidae).</title>
        <authorList>
            <person name="Angst P."/>
        </authorList>
    </citation>
    <scope>NUCLEOTIDE SEQUENCE</scope>
    <source>
        <strain evidence="3">PB745_01</strain>
        <tissue evidence="3">Gill</tissue>
    </source>
</reference>
<evidence type="ECO:0000313" key="3">
    <source>
        <dbReference type="EMBL" id="KAK3855521.1"/>
    </source>
</evidence>
<evidence type="ECO:0000256" key="1">
    <source>
        <dbReference type="SAM" id="MobiDB-lite"/>
    </source>
</evidence>
<proteinExistence type="predicted"/>
<dbReference type="EMBL" id="JAWQEG010006181">
    <property type="protein sequence ID" value="KAK3855521.1"/>
    <property type="molecule type" value="Genomic_DNA"/>
</dbReference>
<keyword evidence="2" id="KW-0472">Membrane</keyword>
<gene>
    <name evidence="3" type="ORF">Pcinc_038083</name>
</gene>
<sequence length="102" mass="11571">MFRKRRSFVDLLDNMEDTQPLLDESGDITQTERDVESATQDASVTPQHRDSGRSTPLPDHVSSQEDQKDLSAVIRLGFTFMLLFTAFNTNGIITVSIPFYFI</sequence>
<comment type="caution">
    <text evidence="3">The sequence shown here is derived from an EMBL/GenBank/DDBJ whole genome shotgun (WGS) entry which is preliminary data.</text>
</comment>
<organism evidence="3 4">
    <name type="scientific">Petrolisthes cinctipes</name>
    <name type="common">Flat porcelain crab</name>
    <dbReference type="NCBI Taxonomy" id="88211"/>
    <lineage>
        <taxon>Eukaryota</taxon>
        <taxon>Metazoa</taxon>
        <taxon>Ecdysozoa</taxon>
        <taxon>Arthropoda</taxon>
        <taxon>Crustacea</taxon>
        <taxon>Multicrustacea</taxon>
        <taxon>Malacostraca</taxon>
        <taxon>Eumalacostraca</taxon>
        <taxon>Eucarida</taxon>
        <taxon>Decapoda</taxon>
        <taxon>Pleocyemata</taxon>
        <taxon>Anomura</taxon>
        <taxon>Galatheoidea</taxon>
        <taxon>Porcellanidae</taxon>
        <taxon>Petrolisthes</taxon>
    </lineage>
</organism>
<keyword evidence="4" id="KW-1185">Reference proteome</keyword>
<keyword evidence="2" id="KW-0812">Transmembrane</keyword>
<dbReference type="Proteomes" id="UP001286313">
    <property type="component" value="Unassembled WGS sequence"/>
</dbReference>
<keyword evidence="2" id="KW-1133">Transmembrane helix</keyword>
<dbReference type="AlphaFoldDB" id="A0AAE1END5"/>